<comment type="caution">
    <text evidence="2">The sequence shown here is derived from an EMBL/GenBank/DDBJ whole genome shotgun (WGS) entry which is preliminary data.</text>
</comment>
<feature type="region of interest" description="Disordered" evidence="1">
    <location>
        <begin position="79"/>
        <end position="220"/>
    </location>
</feature>
<dbReference type="Proteomes" id="UP001456524">
    <property type="component" value="Unassembled WGS sequence"/>
</dbReference>
<organism evidence="2 3">
    <name type="scientific">Phyllosticta citrichinensis</name>
    <dbReference type="NCBI Taxonomy" id="1130410"/>
    <lineage>
        <taxon>Eukaryota</taxon>
        <taxon>Fungi</taxon>
        <taxon>Dikarya</taxon>
        <taxon>Ascomycota</taxon>
        <taxon>Pezizomycotina</taxon>
        <taxon>Dothideomycetes</taxon>
        <taxon>Dothideomycetes incertae sedis</taxon>
        <taxon>Botryosphaeriales</taxon>
        <taxon>Phyllostictaceae</taxon>
        <taxon>Phyllosticta</taxon>
    </lineage>
</organism>
<evidence type="ECO:0000256" key="1">
    <source>
        <dbReference type="SAM" id="MobiDB-lite"/>
    </source>
</evidence>
<proteinExistence type="predicted"/>
<feature type="region of interest" description="Disordered" evidence="1">
    <location>
        <begin position="1"/>
        <end position="23"/>
    </location>
</feature>
<feature type="compositionally biased region" description="Polar residues" evidence="1">
    <location>
        <begin position="120"/>
        <end position="146"/>
    </location>
</feature>
<name>A0ABR1XI91_9PEZI</name>
<feature type="compositionally biased region" description="Acidic residues" evidence="1">
    <location>
        <begin position="173"/>
        <end position="182"/>
    </location>
</feature>
<protein>
    <submittedName>
        <fullName evidence="2">Uncharacterized protein</fullName>
    </submittedName>
</protein>
<keyword evidence="3" id="KW-1185">Reference proteome</keyword>
<evidence type="ECO:0000313" key="2">
    <source>
        <dbReference type="EMBL" id="KAK8155843.1"/>
    </source>
</evidence>
<reference evidence="2 3" key="1">
    <citation type="journal article" date="2022" name="G3 (Bethesda)">
        <title>Enemy or ally: a genomic approach to elucidate the lifestyle of Phyllosticta citrichinaensis.</title>
        <authorList>
            <person name="Buijs V.A."/>
            <person name="Groenewald J.Z."/>
            <person name="Haridas S."/>
            <person name="LaButti K.M."/>
            <person name="Lipzen A."/>
            <person name="Martin F.M."/>
            <person name="Barry K."/>
            <person name="Grigoriev I.V."/>
            <person name="Crous P.W."/>
            <person name="Seidl M.F."/>
        </authorList>
    </citation>
    <scope>NUCLEOTIDE SEQUENCE [LARGE SCALE GENOMIC DNA]</scope>
    <source>
        <strain evidence="2 3">CBS 129764</strain>
    </source>
</reference>
<evidence type="ECO:0000313" key="3">
    <source>
        <dbReference type="Proteomes" id="UP001456524"/>
    </source>
</evidence>
<gene>
    <name evidence="2" type="ORF">IWX90DRAFT_418279</name>
</gene>
<feature type="compositionally biased region" description="Basic and acidic residues" evidence="1">
    <location>
        <begin position="83"/>
        <end position="117"/>
    </location>
</feature>
<feature type="compositionally biased region" description="Basic residues" evidence="1">
    <location>
        <begin position="187"/>
        <end position="199"/>
    </location>
</feature>
<dbReference type="EMBL" id="JBBWUH010000010">
    <property type="protein sequence ID" value="KAK8155843.1"/>
    <property type="molecule type" value="Genomic_DNA"/>
</dbReference>
<sequence>MALSTHESAVEKGISENLVPSPTPFKADYELQAKTGCNREQPTAPSLIHRCLARLHPMVLIHIPLVLETSRGGAVHRNFPFQSEKHISKDSGSSHRSAMHRERLENPRHKREEREQRQQSYQDSRMTQPEEAPSQSRPAYQRTSTVFPDAKHFPSPQPTGNAQPPLVPKTMKEEEDIEEDEDDKTKTKTPNKHQRHTHHPYSATMNTLPTLPTPTSQRPT</sequence>
<feature type="compositionally biased region" description="Low complexity" evidence="1">
    <location>
        <begin position="207"/>
        <end position="220"/>
    </location>
</feature>
<accession>A0ABR1XI91</accession>